<dbReference type="Proteomes" id="UP000036681">
    <property type="component" value="Unplaced"/>
</dbReference>
<dbReference type="AlphaFoldDB" id="A0A0M3HYS1"/>
<keyword evidence="1" id="KW-1185">Reference proteome</keyword>
<protein>
    <submittedName>
        <fullName evidence="2">Uncharacterized protein</fullName>
    </submittedName>
</protein>
<accession>A0A0M3HYS1</accession>
<sequence length="102" mass="11828">MLSLILDRIFQKFTERMPFGWPGLAEMSVEVCEHSDSSELSLGFVQTLLRKVSSLFDKSLQNFNANKVHSLFRLGEVRGNADALFECRLPSINYRWLSKRSW</sequence>
<dbReference type="WBParaSite" id="ALUE_0000871801-mRNA-1">
    <property type="protein sequence ID" value="ALUE_0000871801-mRNA-1"/>
    <property type="gene ID" value="ALUE_0000871801"/>
</dbReference>
<name>A0A0M3HYS1_ASCLU</name>
<organism evidence="1 2">
    <name type="scientific">Ascaris lumbricoides</name>
    <name type="common">Giant roundworm</name>
    <dbReference type="NCBI Taxonomy" id="6252"/>
    <lineage>
        <taxon>Eukaryota</taxon>
        <taxon>Metazoa</taxon>
        <taxon>Ecdysozoa</taxon>
        <taxon>Nematoda</taxon>
        <taxon>Chromadorea</taxon>
        <taxon>Rhabditida</taxon>
        <taxon>Spirurina</taxon>
        <taxon>Ascaridomorpha</taxon>
        <taxon>Ascaridoidea</taxon>
        <taxon>Ascarididae</taxon>
        <taxon>Ascaris</taxon>
    </lineage>
</organism>
<proteinExistence type="predicted"/>
<evidence type="ECO:0000313" key="2">
    <source>
        <dbReference type="WBParaSite" id="ALUE_0000871801-mRNA-1"/>
    </source>
</evidence>
<reference evidence="2" key="1">
    <citation type="submission" date="2016-05" db="UniProtKB">
        <authorList>
            <consortium name="WormBaseParasite"/>
        </authorList>
    </citation>
    <scope>IDENTIFICATION</scope>
</reference>
<evidence type="ECO:0000313" key="1">
    <source>
        <dbReference type="Proteomes" id="UP000036681"/>
    </source>
</evidence>